<evidence type="ECO:0000256" key="4">
    <source>
        <dbReference type="SAM" id="Phobius"/>
    </source>
</evidence>
<dbReference type="InterPro" id="IPR012337">
    <property type="entry name" value="RNaseH-like_sf"/>
</dbReference>
<evidence type="ECO:0000256" key="2">
    <source>
        <dbReference type="ARBA" id="ARBA00022801"/>
    </source>
</evidence>
<organism evidence="6 7">
    <name type="scientific">Strongyloides stercoralis</name>
    <name type="common">Threadworm</name>
    <dbReference type="NCBI Taxonomy" id="6248"/>
    <lineage>
        <taxon>Eukaryota</taxon>
        <taxon>Metazoa</taxon>
        <taxon>Ecdysozoa</taxon>
        <taxon>Nematoda</taxon>
        <taxon>Chromadorea</taxon>
        <taxon>Rhabditida</taxon>
        <taxon>Tylenchina</taxon>
        <taxon>Panagrolaimomorpha</taxon>
        <taxon>Strongyloidoidea</taxon>
        <taxon>Strongyloididae</taxon>
        <taxon>Strongyloides</taxon>
    </lineage>
</organism>
<dbReference type="InterPro" id="IPR013094">
    <property type="entry name" value="AB_hydrolase_3"/>
</dbReference>
<keyword evidence="2" id="KW-0378">Hydrolase</keyword>
<dbReference type="SMART" id="SM00479">
    <property type="entry name" value="EXOIII"/>
    <property type="match status" value="1"/>
</dbReference>
<dbReference type="InterPro" id="IPR013520">
    <property type="entry name" value="Ribonucl_H"/>
</dbReference>
<keyword evidence="6" id="KW-1185">Reference proteome</keyword>
<dbReference type="PANTHER" id="PTHR12801">
    <property type="entry name" value="RNA EXONUCLEASE REXO1 / RECO3 FAMILY MEMBER-RELATED"/>
    <property type="match status" value="1"/>
</dbReference>
<evidence type="ECO:0000259" key="5">
    <source>
        <dbReference type="SMART" id="SM00479"/>
    </source>
</evidence>
<evidence type="ECO:0000313" key="7">
    <source>
        <dbReference type="WBParaSite" id="TCONS_00000066.p1"/>
    </source>
</evidence>
<dbReference type="Gene3D" id="3.30.420.10">
    <property type="entry name" value="Ribonuclease H-like superfamily/Ribonuclease H"/>
    <property type="match status" value="1"/>
</dbReference>
<keyword evidence="4" id="KW-1133">Transmembrane helix</keyword>
<dbReference type="Proteomes" id="UP000035681">
    <property type="component" value="Unplaced"/>
</dbReference>
<keyword evidence="3" id="KW-0269">Exonuclease</keyword>
<dbReference type="Gene3D" id="3.40.50.1820">
    <property type="entry name" value="alpha/beta hydrolase"/>
    <property type="match status" value="1"/>
</dbReference>
<dbReference type="InterPro" id="IPR036397">
    <property type="entry name" value="RNaseH_sf"/>
</dbReference>
<evidence type="ECO:0000256" key="1">
    <source>
        <dbReference type="ARBA" id="ARBA00022722"/>
    </source>
</evidence>
<reference evidence="7" key="1">
    <citation type="submission" date="2024-02" db="UniProtKB">
        <authorList>
            <consortium name="WormBaseParasite"/>
        </authorList>
    </citation>
    <scope>IDENTIFICATION</scope>
</reference>
<dbReference type="WBParaSite" id="TCONS_00000066.p1">
    <property type="protein sequence ID" value="TCONS_00000066.p1"/>
    <property type="gene ID" value="XLOC_000067"/>
</dbReference>
<dbReference type="Pfam" id="PF00929">
    <property type="entry name" value="RNase_T"/>
    <property type="match status" value="1"/>
</dbReference>
<dbReference type="InterPro" id="IPR047021">
    <property type="entry name" value="REXO1/3/4-like"/>
</dbReference>
<dbReference type="InterPro" id="IPR034922">
    <property type="entry name" value="REX1-like_exo"/>
</dbReference>
<keyword evidence="4" id="KW-0812">Transmembrane</keyword>
<accession>A0AAF5CQ53</accession>
<keyword evidence="4" id="KW-0472">Membrane</keyword>
<dbReference type="CDD" id="cd06145">
    <property type="entry name" value="REX1_like"/>
    <property type="match status" value="1"/>
</dbReference>
<dbReference type="GO" id="GO:0005634">
    <property type="term" value="C:nucleus"/>
    <property type="evidence" value="ECO:0007669"/>
    <property type="project" value="TreeGrafter"/>
</dbReference>
<evidence type="ECO:0000313" key="6">
    <source>
        <dbReference type="Proteomes" id="UP000035681"/>
    </source>
</evidence>
<feature type="domain" description="Exonuclease" evidence="5">
    <location>
        <begin position="689"/>
        <end position="848"/>
    </location>
</feature>
<feature type="transmembrane region" description="Helical" evidence="4">
    <location>
        <begin position="37"/>
        <end position="59"/>
    </location>
</feature>
<dbReference type="AlphaFoldDB" id="A0AAF5CQ53"/>
<protein>
    <submittedName>
        <fullName evidence="7">Exonuclease domain-containing protein</fullName>
    </submittedName>
</protein>
<evidence type="ECO:0000256" key="3">
    <source>
        <dbReference type="ARBA" id="ARBA00022839"/>
    </source>
</evidence>
<dbReference type="PANTHER" id="PTHR12801:SF82">
    <property type="entry name" value="RNA EXONUCLEASE 5"/>
    <property type="match status" value="1"/>
</dbReference>
<dbReference type="GO" id="GO:0004527">
    <property type="term" value="F:exonuclease activity"/>
    <property type="evidence" value="ECO:0007669"/>
    <property type="project" value="UniProtKB-KW"/>
</dbReference>
<dbReference type="SUPFAM" id="SSF53474">
    <property type="entry name" value="alpha/beta-Hydrolases"/>
    <property type="match status" value="1"/>
</dbReference>
<name>A0AAF5CQ53_STRER</name>
<dbReference type="InterPro" id="IPR029058">
    <property type="entry name" value="AB_hydrolase_fold"/>
</dbReference>
<dbReference type="SUPFAM" id="SSF53098">
    <property type="entry name" value="Ribonuclease H-like"/>
    <property type="match status" value="1"/>
</dbReference>
<feature type="transmembrane region" description="Helical" evidence="4">
    <location>
        <begin position="6"/>
        <end position="25"/>
    </location>
</feature>
<dbReference type="Pfam" id="PF07859">
    <property type="entry name" value="Abhydrolase_3"/>
    <property type="match status" value="2"/>
</dbReference>
<keyword evidence="1" id="KW-0540">Nuclease</keyword>
<proteinExistence type="predicted"/>
<sequence>MNEFVIDLIIFIITVCFLILPKFHIPLPSEIGDKSMIYVFEISLRIFNEYLGAIVGYFWGHEGRVWLARLVTKAAFLIKPLKPKWLIINNRKICNIECRVYQPKGRHRKNDHAIIFIAGGGWCFLEPSFYDQVMYKIIKKLGCIVISINYSKAPESIFPCAVNECNKVVEEFCTNTYREYNVDPTKIAIMGDSAGGNLATVAVQNSMRKGNNYFKCQVLIYPLTSCLDFKSPSYQRYYNEYIHTAILHPMAMARGILLYTGCPKTEENAYKILRNQHVPNELRYSKEYIEFLDYNNLPLEIISKKVPTKPMLYEEDKELSKIFAPFAANPDFAPIVANDLHNMPNTFIGTCGFDILRDDGMLYGSKLKKFGVPVVDKYYPKGIHGTLNMPFSSTQKEMVNDILHYPNNWKIRRNVKKIYWNSGVASSDAEVKNQKSIEREGKKRQRRWMKIEAKLYATISHYKSSNVDLYVKEFQDVVNKIIDEKKHENVCSIIKSMEQKFGPIPKKKPIKEEVVETTICETRKINSKISLPPFCISNYNLAQIFLSRCIVDYLKPRWLRTSSRKMNSQHLIMKIKLSEDQYENTPTLLPNIHSFFQTSMYKIRQESIDEVDFWKPFYKVNKFNINDTHSDFPKYSDEILSLTGNELKPYLLLNDTQMLQLSYPLPYHINRSNFIQTRQFYDKITSESPFFTIDCEMVNTDQGLGKLARFSLLDQNGSILMDTLVKPKGNVTDYLTKHSGIYPGMLDNIDVTIEDVQEYLCKVLPPDAILVGHTLNCDLNALEICHPYISDISALYNYGRRIVNRISLKNLVGSYLNTSCQDSGVHCSVEDSIVTMNLYKQKLKYGLGYGNYHYSTKEQTINFKKRNEDSESSSSESCSIDIPIKREKIDNENINDGSDYENMEEEFIPIKKEIICNRCKRIVTVPCLIPDCPCLENAQNNCIKCFNKTHESPKNKDENPFEWKRSIQGDKYTCSSDTINLSEYLDGKSNIKHGHNVLFAGRGFSKWINKTKHINVLERENYNSDADLLMEIGTTIWQYSSMAISLDLQNEKEAPDLVNAAIKSIINGLSINGLFVCILETSSKKCLYLKSKTKKVSNK</sequence>
<dbReference type="GO" id="GO:0003676">
    <property type="term" value="F:nucleic acid binding"/>
    <property type="evidence" value="ECO:0007669"/>
    <property type="project" value="InterPro"/>
</dbReference>